<protein>
    <submittedName>
        <fullName evidence="2">Uncharacterized protein</fullName>
    </submittedName>
</protein>
<organism evidence="2 3">
    <name type="scientific">Caenorhabditis angaria</name>
    <dbReference type="NCBI Taxonomy" id="860376"/>
    <lineage>
        <taxon>Eukaryota</taxon>
        <taxon>Metazoa</taxon>
        <taxon>Ecdysozoa</taxon>
        <taxon>Nematoda</taxon>
        <taxon>Chromadorea</taxon>
        <taxon>Rhabditida</taxon>
        <taxon>Rhabditina</taxon>
        <taxon>Rhabditomorpha</taxon>
        <taxon>Rhabditoidea</taxon>
        <taxon>Rhabditidae</taxon>
        <taxon>Peloderinae</taxon>
        <taxon>Caenorhabditis</taxon>
    </lineage>
</organism>
<reference evidence="2" key="1">
    <citation type="submission" date="2022-11" db="EMBL/GenBank/DDBJ databases">
        <authorList>
            <person name="Kikuchi T."/>
        </authorList>
    </citation>
    <scope>NUCLEOTIDE SEQUENCE</scope>
    <source>
        <strain evidence="2">PS1010</strain>
    </source>
</reference>
<evidence type="ECO:0000256" key="1">
    <source>
        <dbReference type="ARBA" id="ARBA00006007"/>
    </source>
</evidence>
<comment type="similarity">
    <text evidence="1">Belongs to the BtpA family.</text>
</comment>
<dbReference type="PANTHER" id="PTHR21381:SF3">
    <property type="entry name" value="SGC REGION PROTEIN SGCQ-RELATED"/>
    <property type="match status" value="1"/>
</dbReference>
<dbReference type="Proteomes" id="UP001152747">
    <property type="component" value="Unassembled WGS sequence"/>
</dbReference>
<evidence type="ECO:0000313" key="2">
    <source>
        <dbReference type="EMBL" id="CAI5455850.1"/>
    </source>
</evidence>
<dbReference type="OrthoDB" id="10045006at2759"/>
<keyword evidence="3" id="KW-1185">Reference proteome</keyword>
<sequence length="270" mass="29000">MVQKVVSRLLKSTKPLIFGMIHVPALPGTPSNVLPISKILKKVQEEAQIYSKSGVDGIIIENMHDVPYSKPPAGPEIVSAMTLACQEVRSIAGAEILLGVQILAAANREALAVASITGMDFIRAEGFVYSHVADEGWIDACAADLLRYRKYLGAENVAVFTDIKKKHSSHSVTSDLSICEIAQDAKFNLANGVIVTGSATGHAANPEELKQVATISDFPVLIGSGVNAKNLKSYKSAHGLIIGSEFKKDGKWQNDLDPARIRQIVKLNSK</sequence>
<dbReference type="EMBL" id="CANHGI010000006">
    <property type="protein sequence ID" value="CAI5455850.1"/>
    <property type="molecule type" value="Genomic_DNA"/>
</dbReference>
<dbReference type="Pfam" id="PF03437">
    <property type="entry name" value="BtpA"/>
    <property type="match status" value="1"/>
</dbReference>
<evidence type="ECO:0000313" key="3">
    <source>
        <dbReference type="Proteomes" id="UP001152747"/>
    </source>
</evidence>
<dbReference type="NCBIfam" id="TIGR00259">
    <property type="entry name" value="thylakoid_BtpA"/>
    <property type="match status" value="1"/>
</dbReference>
<name>A0A9P1J564_9PELO</name>
<comment type="caution">
    <text evidence="2">The sequence shown here is derived from an EMBL/GenBank/DDBJ whole genome shotgun (WGS) entry which is preliminary data.</text>
</comment>
<dbReference type="PANTHER" id="PTHR21381">
    <property type="entry name" value="ZGC:162297"/>
    <property type="match status" value="1"/>
</dbReference>
<accession>A0A9P1J564</accession>
<dbReference type="InterPro" id="IPR005137">
    <property type="entry name" value="BtpA"/>
</dbReference>
<dbReference type="PIRSF" id="PIRSF005956">
    <property type="entry name" value="BtpA"/>
    <property type="match status" value="1"/>
</dbReference>
<dbReference type="InterPro" id="IPR011060">
    <property type="entry name" value="RibuloseP-bd_barrel"/>
</dbReference>
<dbReference type="SUPFAM" id="SSF51366">
    <property type="entry name" value="Ribulose-phoshate binding barrel"/>
    <property type="match status" value="1"/>
</dbReference>
<gene>
    <name evidence="2" type="ORF">CAMP_LOCUS18487</name>
</gene>
<dbReference type="AlphaFoldDB" id="A0A9P1J564"/>
<proteinExistence type="inferred from homology"/>